<dbReference type="Pfam" id="PF02514">
    <property type="entry name" value="CobN-Mg_chel"/>
    <property type="match status" value="1"/>
</dbReference>
<dbReference type="AlphaFoldDB" id="A0A075WCM5"/>
<dbReference type="HOGENOM" id="CLU_641920_0_0_2"/>
<accession>A0A075WCM5</accession>
<sequence>MLHVMHKILKEESKELGFDFLAVSDFSSEEYANKIAESDAIFIYAYELPDVVEKAIENSKAKIVVSASDNHIHLSRGPSDVLNMAIAYFKTGGEANLRNLVRFMLKNIGLDIDVEDVCEVPWHGIYHPKLGVFTKTEEYLQKYDRRPLVGVLIHRSYWLYGNTEHFEAVVEALESERLGVLPVFTHGWKDAVLNTPTKEDSIREFFFLNGKPVVDAVINLTYFFLLDHGRAGKKERFRDTEGVRLLKMLNVPIIQPCFSSSQNVGEWKENPQGIDYLSQIYTIIMPEVDGLIEPIYLAGTKINDEGVKTFKVYREHARYIAQRVRRWIELRRKKPEERRIAIILINPPCKSLEASVAVGFGLDVPESIVRLLHKLKEDGYRIENPPEDGNGLIKLILERKAISEFRWTSVEEIVEKGGAVEVETRLR</sequence>
<dbReference type="Proteomes" id="UP000028501">
    <property type="component" value="Chromosome"/>
</dbReference>
<dbReference type="KEGG" id="afg:AFULGI_00013740"/>
<feature type="domain" description="CobN/magnesium chelatase" evidence="1">
    <location>
        <begin position="87"/>
        <end position="411"/>
    </location>
</feature>
<dbReference type="InterPro" id="IPR003672">
    <property type="entry name" value="CobN/Mg_chltase"/>
</dbReference>
<name>A0A075WCM5_ARCFL</name>
<reference evidence="2 3" key="1">
    <citation type="submission" date="2013-07" db="EMBL/GenBank/DDBJ databases">
        <title>Genome of Archaeoglobus fulgidus.</title>
        <authorList>
            <person name="Fiebig A."/>
            <person name="Birkeland N.-K."/>
        </authorList>
    </citation>
    <scope>NUCLEOTIDE SEQUENCE [LARGE SCALE GENOMIC DNA]</scope>
    <source>
        <strain evidence="2 3">DSM 8774</strain>
    </source>
</reference>
<protein>
    <submittedName>
        <fullName evidence="2">Cobalamin biosynthesis protein CobN</fullName>
    </submittedName>
</protein>
<dbReference type="PANTHER" id="PTHR44119">
    <property type="entry name" value="MAGNESIUM-CHELATASE SUBUNIT CHLH, CHLOROPLASTIC"/>
    <property type="match status" value="1"/>
</dbReference>
<evidence type="ECO:0000313" key="2">
    <source>
        <dbReference type="EMBL" id="AIG98145.1"/>
    </source>
</evidence>
<gene>
    <name evidence="2" type="ORF">AFULGI_00013740</name>
</gene>
<organism evidence="2 3">
    <name type="scientific">Archaeoglobus fulgidus DSM 8774</name>
    <dbReference type="NCBI Taxonomy" id="1344584"/>
    <lineage>
        <taxon>Archaea</taxon>
        <taxon>Methanobacteriati</taxon>
        <taxon>Methanobacteriota</taxon>
        <taxon>Archaeoglobi</taxon>
        <taxon>Archaeoglobales</taxon>
        <taxon>Archaeoglobaceae</taxon>
        <taxon>Archaeoglobus</taxon>
    </lineage>
</organism>
<dbReference type="PANTHER" id="PTHR44119:SF7">
    <property type="entry name" value="MAGNESIUM CHELATASE SUBUNIT"/>
    <property type="match status" value="1"/>
</dbReference>
<evidence type="ECO:0000313" key="3">
    <source>
        <dbReference type="Proteomes" id="UP000028501"/>
    </source>
</evidence>
<dbReference type="EMBL" id="CP006577">
    <property type="protein sequence ID" value="AIG98145.1"/>
    <property type="molecule type" value="Genomic_DNA"/>
</dbReference>
<proteinExistence type="predicted"/>
<evidence type="ECO:0000259" key="1">
    <source>
        <dbReference type="Pfam" id="PF02514"/>
    </source>
</evidence>